<organism evidence="3 4">
    <name type="scientific">Populus deltoides</name>
    <name type="common">Eastern poplar</name>
    <name type="synonym">Eastern cottonwood</name>
    <dbReference type="NCBI Taxonomy" id="3696"/>
    <lineage>
        <taxon>Eukaryota</taxon>
        <taxon>Viridiplantae</taxon>
        <taxon>Streptophyta</taxon>
        <taxon>Embryophyta</taxon>
        <taxon>Tracheophyta</taxon>
        <taxon>Spermatophyta</taxon>
        <taxon>Magnoliopsida</taxon>
        <taxon>eudicotyledons</taxon>
        <taxon>Gunneridae</taxon>
        <taxon>Pentapetalae</taxon>
        <taxon>rosids</taxon>
        <taxon>fabids</taxon>
        <taxon>Malpighiales</taxon>
        <taxon>Salicaceae</taxon>
        <taxon>Saliceae</taxon>
        <taxon>Populus</taxon>
    </lineage>
</organism>
<dbReference type="Proteomes" id="UP000807159">
    <property type="component" value="Chromosome 17"/>
</dbReference>
<sequence length="133" mass="14355">MNNTFELLESKAVKAISDGLCVPNNRAPPISCIGPLTIVDAKRGGSSKTSPDDDVPECLTWLDSQPNQSVVFLCSGRLGLFTMEQLRRIAIELEISGQSTDEVEKKARMVVDSKEGRMIRGRAIAMKGGAMAS</sequence>
<dbReference type="AlphaFoldDB" id="A0A8T2WTB3"/>
<dbReference type="GO" id="GO:0035251">
    <property type="term" value="F:UDP-glucosyltransferase activity"/>
    <property type="evidence" value="ECO:0007669"/>
    <property type="project" value="InterPro"/>
</dbReference>
<comment type="caution">
    <text evidence="3">The sequence shown here is derived from an EMBL/GenBank/DDBJ whole genome shotgun (WGS) entry which is preliminary data.</text>
</comment>
<proteinExistence type="inferred from homology"/>
<keyword evidence="4" id="KW-1185">Reference proteome</keyword>
<dbReference type="Gene3D" id="3.40.50.2000">
    <property type="entry name" value="Glycogen Phosphorylase B"/>
    <property type="match status" value="2"/>
</dbReference>
<dbReference type="InterPro" id="IPR050481">
    <property type="entry name" value="UDP-glycosyltransf_plant"/>
</dbReference>
<evidence type="ECO:0000256" key="1">
    <source>
        <dbReference type="ARBA" id="ARBA00009995"/>
    </source>
</evidence>
<evidence type="ECO:0000313" key="4">
    <source>
        <dbReference type="Proteomes" id="UP000807159"/>
    </source>
</evidence>
<dbReference type="EMBL" id="JACEGQ020000017">
    <property type="protein sequence ID" value="KAH8482977.1"/>
    <property type="molecule type" value="Genomic_DNA"/>
</dbReference>
<dbReference type="SUPFAM" id="SSF53756">
    <property type="entry name" value="UDP-Glycosyltransferase/glycogen phosphorylase"/>
    <property type="match status" value="1"/>
</dbReference>
<dbReference type="PANTHER" id="PTHR48048">
    <property type="entry name" value="GLYCOSYLTRANSFERASE"/>
    <property type="match status" value="1"/>
</dbReference>
<keyword evidence="2" id="KW-0808">Transferase</keyword>
<dbReference type="PANTHER" id="PTHR48048:SF30">
    <property type="entry name" value="GLYCOSYLTRANSFERASE"/>
    <property type="match status" value="1"/>
</dbReference>
<keyword evidence="2" id="KW-0328">Glycosyltransferase</keyword>
<evidence type="ECO:0000256" key="2">
    <source>
        <dbReference type="ARBA" id="ARBA00022676"/>
    </source>
</evidence>
<gene>
    <name evidence="3" type="ORF">H0E87_027646</name>
</gene>
<protein>
    <submittedName>
        <fullName evidence="3">Uncharacterized protein</fullName>
    </submittedName>
</protein>
<accession>A0A8T2WTB3</accession>
<comment type="similarity">
    <text evidence="1">Belongs to the UDP-glycosyltransferase family.</text>
</comment>
<evidence type="ECO:0000313" key="3">
    <source>
        <dbReference type="EMBL" id="KAH8482977.1"/>
    </source>
</evidence>
<name>A0A8T2WTB3_POPDE</name>
<reference evidence="3" key="1">
    <citation type="journal article" date="2021" name="J. Hered.">
        <title>Genome Assembly of Salicaceae Populus deltoides (Eastern Cottonwood) I-69 Based on Nanopore Sequencing and Hi-C Technologies.</title>
        <authorList>
            <person name="Bai S."/>
            <person name="Wu H."/>
            <person name="Zhang J."/>
            <person name="Pan Z."/>
            <person name="Zhao W."/>
            <person name="Li Z."/>
            <person name="Tong C."/>
        </authorList>
    </citation>
    <scope>NUCLEOTIDE SEQUENCE</scope>
    <source>
        <tissue evidence="3">Leaf</tissue>
    </source>
</reference>